<feature type="chain" id="PRO_5045316658" evidence="1">
    <location>
        <begin position="21"/>
        <end position="78"/>
    </location>
</feature>
<name>A0ABM8E4Y4_9HYPH</name>
<dbReference type="EMBL" id="AP027142">
    <property type="protein sequence ID" value="BDV32878.1"/>
    <property type="molecule type" value="Genomic_DNA"/>
</dbReference>
<keyword evidence="3" id="KW-1185">Reference proteome</keyword>
<dbReference type="Proteomes" id="UP001317629">
    <property type="component" value="Chromosome"/>
</dbReference>
<proteinExistence type="predicted"/>
<sequence length="78" mass="8983">MRSYILAICTAAFFSLPAAAIPSDAGADASLLQVQYRQYHQRWGYGPNCRELRRACMYKRELGEEGMGNCQRYRELCR</sequence>
<evidence type="ECO:0000256" key="1">
    <source>
        <dbReference type="SAM" id="SignalP"/>
    </source>
</evidence>
<evidence type="ECO:0000313" key="3">
    <source>
        <dbReference type="Proteomes" id="UP001317629"/>
    </source>
</evidence>
<dbReference type="RefSeq" id="WP_202070733.1">
    <property type="nucleotide sequence ID" value="NZ_AP027142.1"/>
</dbReference>
<evidence type="ECO:0000313" key="2">
    <source>
        <dbReference type="EMBL" id="BDV32878.1"/>
    </source>
</evidence>
<keyword evidence="1" id="KW-0732">Signal</keyword>
<protein>
    <submittedName>
        <fullName evidence="2">Uncharacterized protein</fullName>
    </submittedName>
</protein>
<reference evidence="2 3" key="1">
    <citation type="journal article" date="2023" name="Int. J. Syst. Evol. Microbiol.">
        <title>Methylocystis iwaonis sp. nov., a type II methane-oxidizing bacterium from surface soil of a rice paddy field in Japan, and emended description of the genus Methylocystis (ex Whittenbury et al. 1970) Bowman et al. 1993.</title>
        <authorList>
            <person name="Kaise H."/>
            <person name="Sawadogo J.B."/>
            <person name="Alam M.S."/>
            <person name="Ueno C."/>
            <person name="Dianou D."/>
            <person name="Shinjo R."/>
            <person name="Asakawa S."/>
        </authorList>
    </citation>
    <scope>NUCLEOTIDE SEQUENCE [LARGE SCALE GENOMIC DNA]</scope>
    <source>
        <strain evidence="2 3">SS37A-Re</strain>
    </source>
</reference>
<feature type="signal peptide" evidence="1">
    <location>
        <begin position="1"/>
        <end position="20"/>
    </location>
</feature>
<gene>
    <name evidence="2" type="ORF">SS37A_04070</name>
</gene>
<accession>A0ABM8E4Y4</accession>
<organism evidence="2 3">
    <name type="scientific">Methylocystis iwaonis</name>
    <dbReference type="NCBI Taxonomy" id="2885079"/>
    <lineage>
        <taxon>Bacteria</taxon>
        <taxon>Pseudomonadati</taxon>
        <taxon>Pseudomonadota</taxon>
        <taxon>Alphaproteobacteria</taxon>
        <taxon>Hyphomicrobiales</taxon>
        <taxon>Methylocystaceae</taxon>
        <taxon>Methylocystis</taxon>
    </lineage>
</organism>